<keyword evidence="4" id="KW-0107">Calcium channel</keyword>
<protein>
    <submittedName>
        <fullName evidence="17">Voltage-dependent T-type calcium channel subunit alpha-1H-like</fullName>
    </submittedName>
</protein>
<keyword evidence="3" id="KW-0109">Calcium transport</keyword>
<dbReference type="FunFam" id="1.20.120.350:FF:000012">
    <property type="entry name" value="Voltage-dependent T-type calcium channel subunit alpha"/>
    <property type="match status" value="1"/>
</dbReference>
<keyword evidence="9" id="KW-0406">Ion transport</keyword>
<evidence type="ECO:0000256" key="12">
    <source>
        <dbReference type="ARBA" id="ARBA00036634"/>
    </source>
</evidence>
<dbReference type="Proteomes" id="UP000515131">
    <property type="component" value="Unplaced"/>
</dbReference>
<proteinExistence type="predicted"/>
<dbReference type="KEGG" id="pcoo:112860055"/>
<feature type="transmembrane region" description="Helical" evidence="14">
    <location>
        <begin position="91"/>
        <end position="112"/>
    </location>
</feature>
<keyword evidence="2" id="KW-0813">Transport</keyword>
<keyword evidence="6" id="KW-0106">Calcium</keyword>
<evidence type="ECO:0000313" key="17">
    <source>
        <dbReference type="RefSeq" id="XP_025779048.1"/>
    </source>
</evidence>
<comment type="subcellular location">
    <subcellularLocation>
        <location evidence="1">Membrane</location>
        <topology evidence="1">Multi-pass membrane protein</topology>
    </subcellularLocation>
</comment>
<evidence type="ECO:0000256" key="4">
    <source>
        <dbReference type="ARBA" id="ARBA00022673"/>
    </source>
</evidence>
<evidence type="ECO:0000256" key="5">
    <source>
        <dbReference type="ARBA" id="ARBA00022692"/>
    </source>
</evidence>
<gene>
    <name evidence="17" type="primary">LOC112860055</name>
</gene>
<dbReference type="SUPFAM" id="SSF81324">
    <property type="entry name" value="Voltage-gated potassium channels"/>
    <property type="match status" value="1"/>
</dbReference>
<dbReference type="PANTHER" id="PTHR45628:SF37">
    <property type="entry name" value="VOLTAGE-DEPENDENT T-TYPE CALCIUM CHANNEL SUBUNIT ALPHA-1H"/>
    <property type="match status" value="1"/>
</dbReference>
<evidence type="ECO:0000256" key="13">
    <source>
        <dbReference type="SAM" id="MobiDB-lite"/>
    </source>
</evidence>
<accession>A0A6P6HV82</accession>
<keyword evidence="8 14" id="KW-1133">Transmembrane helix</keyword>
<evidence type="ECO:0000256" key="14">
    <source>
        <dbReference type="SAM" id="Phobius"/>
    </source>
</evidence>
<organism evidence="16 17">
    <name type="scientific">Puma concolor</name>
    <name type="common">Mountain lion</name>
    <name type="synonym">Felis concolor</name>
    <dbReference type="NCBI Taxonomy" id="9696"/>
    <lineage>
        <taxon>Eukaryota</taxon>
        <taxon>Metazoa</taxon>
        <taxon>Chordata</taxon>
        <taxon>Craniata</taxon>
        <taxon>Vertebrata</taxon>
        <taxon>Euteleostomi</taxon>
        <taxon>Mammalia</taxon>
        <taxon>Eutheria</taxon>
        <taxon>Laurasiatheria</taxon>
        <taxon>Carnivora</taxon>
        <taxon>Feliformia</taxon>
        <taxon>Felidae</taxon>
        <taxon>Felinae</taxon>
        <taxon>Puma</taxon>
    </lineage>
</organism>
<feature type="region of interest" description="Disordered" evidence="13">
    <location>
        <begin position="16"/>
        <end position="42"/>
    </location>
</feature>
<dbReference type="AlphaFoldDB" id="A0A6P6HV82"/>
<dbReference type="RefSeq" id="XP_025779048.1">
    <property type="nucleotide sequence ID" value="XM_025923263.1"/>
</dbReference>
<evidence type="ECO:0000256" key="9">
    <source>
        <dbReference type="ARBA" id="ARBA00023065"/>
    </source>
</evidence>
<evidence type="ECO:0000256" key="2">
    <source>
        <dbReference type="ARBA" id="ARBA00022448"/>
    </source>
</evidence>
<keyword evidence="11" id="KW-0407">Ion channel</keyword>
<evidence type="ECO:0000256" key="10">
    <source>
        <dbReference type="ARBA" id="ARBA00023136"/>
    </source>
</evidence>
<dbReference type="GO" id="GO:0005891">
    <property type="term" value="C:voltage-gated calcium channel complex"/>
    <property type="evidence" value="ECO:0007669"/>
    <property type="project" value="TreeGrafter"/>
</dbReference>
<dbReference type="InterPro" id="IPR050599">
    <property type="entry name" value="VDCC_alpha-1_subunit"/>
</dbReference>
<dbReference type="GO" id="GO:0008331">
    <property type="term" value="F:high voltage-gated calcium channel activity"/>
    <property type="evidence" value="ECO:0007669"/>
    <property type="project" value="TreeGrafter"/>
</dbReference>
<evidence type="ECO:0000259" key="15">
    <source>
        <dbReference type="Pfam" id="PF00520"/>
    </source>
</evidence>
<evidence type="ECO:0000256" key="1">
    <source>
        <dbReference type="ARBA" id="ARBA00004141"/>
    </source>
</evidence>
<evidence type="ECO:0000256" key="8">
    <source>
        <dbReference type="ARBA" id="ARBA00022989"/>
    </source>
</evidence>
<sequence>MVRVRLQHVLVSRLGTEHRGGRRGAAAPCPAAPRPSQPPASTLNSTACRTWFEHISMLVIMLNCVTLGMFRPCEDVECRSERCSILEAFDDFIFAFFAVEMIIKMVALGLFGQKCYLGDTWNRLDFFIVMAGMMEYSLDGHNVSLSAIRTVRVLRPLRAINRVPTQTLVLGEEGPGGFAPSGEDRAILDHVAV</sequence>
<keyword evidence="7" id="KW-0851">Voltage-gated channel</keyword>
<dbReference type="InterPro" id="IPR005821">
    <property type="entry name" value="Ion_trans_dom"/>
</dbReference>
<comment type="catalytic activity">
    <reaction evidence="12">
        <text>Ca(2+)(in) = Ca(2+)(out)</text>
        <dbReference type="Rhea" id="RHEA:29671"/>
        <dbReference type="ChEBI" id="CHEBI:29108"/>
    </reaction>
</comment>
<keyword evidence="16" id="KW-1185">Reference proteome</keyword>
<dbReference type="PANTHER" id="PTHR45628">
    <property type="entry name" value="VOLTAGE-DEPENDENT CALCIUM CHANNEL TYPE A SUBUNIT ALPHA-1"/>
    <property type="match status" value="1"/>
</dbReference>
<evidence type="ECO:0000313" key="16">
    <source>
        <dbReference type="Proteomes" id="UP000515131"/>
    </source>
</evidence>
<evidence type="ECO:0000256" key="6">
    <source>
        <dbReference type="ARBA" id="ARBA00022837"/>
    </source>
</evidence>
<reference evidence="17" key="1">
    <citation type="submission" date="2025-08" db="UniProtKB">
        <authorList>
            <consortium name="RefSeq"/>
        </authorList>
    </citation>
    <scope>IDENTIFICATION</scope>
    <source>
        <tissue evidence="17">Blood</tissue>
    </source>
</reference>
<dbReference type="Gene3D" id="1.20.120.350">
    <property type="entry name" value="Voltage-gated potassium channels. Chain C"/>
    <property type="match status" value="1"/>
</dbReference>
<keyword evidence="5 14" id="KW-0812">Transmembrane</keyword>
<dbReference type="GeneID" id="112860055"/>
<evidence type="ECO:0000256" key="3">
    <source>
        <dbReference type="ARBA" id="ARBA00022568"/>
    </source>
</evidence>
<dbReference type="GO" id="GO:0098703">
    <property type="term" value="P:calcium ion import across plasma membrane"/>
    <property type="evidence" value="ECO:0007669"/>
    <property type="project" value="TreeGrafter"/>
</dbReference>
<dbReference type="Pfam" id="PF00520">
    <property type="entry name" value="Ion_trans"/>
    <property type="match status" value="1"/>
</dbReference>
<keyword evidence="10 14" id="KW-0472">Membrane</keyword>
<dbReference type="InterPro" id="IPR027359">
    <property type="entry name" value="Volt_channel_dom_sf"/>
</dbReference>
<evidence type="ECO:0000256" key="11">
    <source>
        <dbReference type="ARBA" id="ARBA00023303"/>
    </source>
</evidence>
<name>A0A6P6HV82_PUMCO</name>
<evidence type="ECO:0000256" key="7">
    <source>
        <dbReference type="ARBA" id="ARBA00022882"/>
    </source>
</evidence>
<feature type="domain" description="Ion transport" evidence="15">
    <location>
        <begin position="50"/>
        <end position="167"/>
    </location>
</feature>